<evidence type="ECO:0000256" key="7">
    <source>
        <dbReference type="ARBA" id="ARBA00022729"/>
    </source>
</evidence>
<dbReference type="FunFam" id="2.10.90.10:FF:000028">
    <property type="entry name" value="Left-right determination factor"/>
    <property type="match status" value="1"/>
</dbReference>
<dbReference type="InterPro" id="IPR029034">
    <property type="entry name" value="Cystine-knot_cytokine"/>
</dbReference>
<evidence type="ECO:0000256" key="9">
    <source>
        <dbReference type="ARBA" id="ARBA00023157"/>
    </source>
</evidence>
<evidence type="ECO:0000256" key="2">
    <source>
        <dbReference type="ARBA" id="ARBA00006656"/>
    </source>
</evidence>
<dbReference type="CDD" id="cd13758">
    <property type="entry name" value="TGF_beta_LEFTY1_2"/>
    <property type="match status" value="1"/>
</dbReference>
<dbReference type="PRINTS" id="PR01427">
    <property type="entry name" value="TGFBETA4"/>
</dbReference>
<keyword evidence="7" id="KW-0732">Signal</keyword>
<dbReference type="FunFam" id="2.60.120.970:FF:000015">
    <property type="entry name" value="Left-right determination factor"/>
    <property type="match status" value="1"/>
</dbReference>
<keyword evidence="10" id="KW-0325">Glycoprotein</keyword>
<keyword evidence="15" id="KW-1185">Reference proteome</keyword>
<dbReference type="GO" id="GO:0009948">
    <property type="term" value="P:anterior/posterior axis specification"/>
    <property type="evidence" value="ECO:0007669"/>
    <property type="project" value="TreeGrafter"/>
</dbReference>
<dbReference type="GeneTree" id="ENSGT00390000010056"/>
<dbReference type="InterPro" id="IPR001111">
    <property type="entry name" value="TGF-b_propeptide"/>
</dbReference>
<keyword evidence="6" id="KW-0165">Cleavage on pair of basic residues</keyword>
<dbReference type="GO" id="GO:0005615">
    <property type="term" value="C:extracellular space"/>
    <property type="evidence" value="ECO:0007669"/>
    <property type="project" value="UniProtKB-KW"/>
</dbReference>
<reference evidence="14" key="2">
    <citation type="submission" date="2025-08" db="UniProtKB">
        <authorList>
            <consortium name="Ensembl"/>
        </authorList>
    </citation>
    <scope>IDENTIFICATION</scope>
</reference>
<evidence type="ECO:0000256" key="1">
    <source>
        <dbReference type="ARBA" id="ARBA00004613"/>
    </source>
</evidence>
<comment type="subcellular location">
    <subcellularLocation>
        <location evidence="1">Secreted</location>
    </subcellularLocation>
</comment>
<keyword evidence="4" id="KW-0202">Cytokine</keyword>
<evidence type="ECO:0000256" key="11">
    <source>
        <dbReference type="RuleBase" id="RU000354"/>
    </source>
</evidence>
<evidence type="ECO:0000256" key="6">
    <source>
        <dbReference type="ARBA" id="ARBA00022685"/>
    </source>
</evidence>
<dbReference type="Pfam" id="PF00019">
    <property type="entry name" value="TGF_beta"/>
    <property type="match status" value="1"/>
</dbReference>
<sequence>MITELPRQQWLEAPGWCGMQTGLCACSRRPPPRGSWTRLAAELPGGPRGVASLPPPQARPRAGYKAGPAWPSAQPAGTLPEPPGGTRLSAPPLLLRPTRGTMRPLWLCWALWALPLSGPGAALSGEQIRGRLLQQLHLSEVPVLDEGDVGELVTPAHVMAQYVALLQRSHRARSRGKRFSQEFREVAGRWLASEASTHLLVFSMERRLPPNSELVRAVLRLFQEPVPRAALRRHERLSPHSARARVTIEWLHVRDDSSNRTSLVDSRLVSLHESGWKAFDVTEAVTFWQQLSRPREPLLLQVTVQREHLGPPASGAHKLVRFASQGPAGTGQGEPQLELHTLDLGAYGAQGDCDPEVPLTEATRCCRQEVYIDLRGMKWAENWVLEPPGFLAYECVGTCQQPPQPLPFKWPFLGPRQCVASETASLPVIVSMKEGGRPRPQVVSLPNMRVQKCSCSWDGAPVPRKLEP</sequence>
<dbReference type="STRING" id="9646.ENSAMEP00000015403"/>
<dbReference type="eggNOG" id="KOG3900">
    <property type="taxonomic scope" value="Eukaryota"/>
</dbReference>
<evidence type="ECO:0000313" key="14">
    <source>
        <dbReference type="Ensembl" id="ENSAMEP00000015403.2"/>
    </source>
</evidence>
<reference evidence="14 15" key="1">
    <citation type="journal article" date="2010" name="Nature">
        <title>The sequence and de novo assembly of the giant panda genome.</title>
        <authorList>
            <person name="Li R."/>
            <person name="Fan W."/>
            <person name="Tian G."/>
            <person name="Zhu H."/>
            <person name="He L."/>
            <person name="Cai J."/>
            <person name="Huang Q."/>
            <person name="Cai Q."/>
            <person name="Li B."/>
            <person name="Bai Y."/>
            <person name="Zhang Z."/>
            <person name="Zhang Y."/>
            <person name="Wang W."/>
            <person name="Li J."/>
            <person name="Wei F."/>
            <person name="Li H."/>
            <person name="Jian M."/>
            <person name="Li J."/>
            <person name="Zhang Z."/>
            <person name="Nielsen R."/>
            <person name="Li D."/>
            <person name="Gu W."/>
            <person name="Yang Z."/>
            <person name="Xuan Z."/>
            <person name="Ryder O.A."/>
            <person name="Leung F.C."/>
            <person name="Zhou Y."/>
            <person name="Cao J."/>
            <person name="Sun X."/>
            <person name="Fu Y."/>
            <person name="Fang X."/>
            <person name="Guo X."/>
            <person name="Wang B."/>
            <person name="Hou R."/>
            <person name="Shen F."/>
            <person name="Mu B."/>
            <person name="Ni P."/>
            <person name="Lin R."/>
            <person name="Qian W."/>
            <person name="Wang G."/>
            <person name="Yu C."/>
            <person name="Nie W."/>
            <person name="Wang J."/>
            <person name="Wu Z."/>
            <person name="Liang H."/>
            <person name="Min J."/>
            <person name="Wu Q."/>
            <person name="Cheng S."/>
            <person name="Ruan J."/>
            <person name="Wang M."/>
            <person name="Shi Z."/>
            <person name="Wen M."/>
            <person name="Liu B."/>
            <person name="Ren X."/>
            <person name="Zheng H."/>
            <person name="Dong D."/>
            <person name="Cook K."/>
            <person name="Shan G."/>
            <person name="Zhang H."/>
            <person name="Kosiol C."/>
            <person name="Xie X."/>
            <person name="Lu Z."/>
            <person name="Zheng H."/>
            <person name="Li Y."/>
            <person name="Steiner C.C."/>
            <person name="Lam T.T."/>
            <person name="Lin S."/>
            <person name="Zhang Q."/>
            <person name="Li G."/>
            <person name="Tian J."/>
            <person name="Gong T."/>
            <person name="Liu H."/>
            <person name="Zhang D."/>
            <person name="Fang L."/>
            <person name="Ye C."/>
            <person name="Zhang J."/>
            <person name="Hu W."/>
            <person name="Xu A."/>
            <person name="Ren Y."/>
            <person name="Zhang G."/>
            <person name="Bruford M.W."/>
            <person name="Li Q."/>
            <person name="Ma L."/>
            <person name="Guo Y."/>
            <person name="An N."/>
            <person name="Hu Y."/>
            <person name="Zheng Y."/>
            <person name="Shi Y."/>
            <person name="Li Z."/>
            <person name="Liu Q."/>
            <person name="Chen Y."/>
            <person name="Zhao J."/>
            <person name="Qu N."/>
            <person name="Zhao S."/>
            <person name="Tian F."/>
            <person name="Wang X."/>
            <person name="Wang H."/>
            <person name="Xu L."/>
            <person name="Liu X."/>
            <person name="Vinar T."/>
            <person name="Wang Y."/>
            <person name="Lam T.W."/>
            <person name="Yiu S.M."/>
            <person name="Liu S."/>
            <person name="Zhang H."/>
            <person name="Li D."/>
            <person name="Huang Y."/>
            <person name="Wang X."/>
            <person name="Yang G."/>
            <person name="Jiang Z."/>
            <person name="Wang J."/>
            <person name="Qin N."/>
            <person name="Li L."/>
            <person name="Li J."/>
            <person name="Bolund L."/>
            <person name="Kristiansen K."/>
            <person name="Wong G.K."/>
            <person name="Olson M."/>
            <person name="Zhang X."/>
            <person name="Li S."/>
            <person name="Yang H."/>
            <person name="Wang J."/>
            <person name="Wang J."/>
        </authorList>
    </citation>
    <scope>NUCLEOTIDE SEQUENCE [LARGE SCALE GENOMIC DNA]</scope>
</reference>
<feature type="region of interest" description="Disordered" evidence="12">
    <location>
        <begin position="45"/>
        <end position="87"/>
    </location>
</feature>
<protein>
    <submittedName>
        <fullName evidence="14">Left-right determination factor 1-like</fullName>
    </submittedName>
</protein>
<dbReference type="GO" id="GO:0008083">
    <property type="term" value="F:growth factor activity"/>
    <property type="evidence" value="ECO:0007669"/>
    <property type="project" value="UniProtKB-KW"/>
</dbReference>
<evidence type="ECO:0000256" key="10">
    <source>
        <dbReference type="ARBA" id="ARBA00023180"/>
    </source>
</evidence>
<dbReference type="OrthoDB" id="10019514at2759"/>
<comment type="similarity">
    <text evidence="2 11">Belongs to the TGF-beta family.</text>
</comment>
<dbReference type="HOGENOM" id="CLU_064098_0_0_1"/>
<dbReference type="SMART" id="SM00204">
    <property type="entry name" value="TGFB"/>
    <property type="match status" value="1"/>
</dbReference>
<evidence type="ECO:0000259" key="13">
    <source>
        <dbReference type="PROSITE" id="PS51362"/>
    </source>
</evidence>
<dbReference type="RefSeq" id="XP_002926743.3">
    <property type="nucleotide sequence ID" value="XM_002926697.4"/>
</dbReference>
<dbReference type="KEGG" id="aml:100477421"/>
<dbReference type="SUPFAM" id="SSF57501">
    <property type="entry name" value="Cystine-knot cytokines"/>
    <property type="match status" value="1"/>
</dbReference>
<accession>G1M7T3</accession>
<name>G1M7T3_AILME</name>
<keyword evidence="5" id="KW-0964">Secreted</keyword>
<dbReference type="Gene3D" id="2.60.120.970">
    <property type="match status" value="1"/>
</dbReference>
<keyword evidence="9" id="KW-1015">Disulfide bond</keyword>
<evidence type="ECO:0000256" key="4">
    <source>
        <dbReference type="ARBA" id="ARBA00022514"/>
    </source>
</evidence>
<dbReference type="AlphaFoldDB" id="G1M7T3"/>
<dbReference type="PANTHER" id="PTHR11848">
    <property type="entry name" value="TGF-BETA FAMILY"/>
    <property type="match status" value="1"/>
</dbReference>
<dbReference type="Proteomes" id="UP000008912">
    <property type="component" value="Unassembled WGS sequence"/>
</dbReference>
<dbReference type="Ensembl" id="ENSAMET00000016043.2">
    <property type="protein sequence ID" value="ENSAMEP00000015403.2"/>
    <property type="gene ID" value="ENSAMEG00000014607.2"/>
</dbReference>
<proteinExistence type="inferred from homology"/>
<keyword evidence="3" id="KW-0217">Developmental protein</keyword>
<dbReference type="InterPro" id="IPR001839">
    <property type="entry name" value="TGF-b_C"/>
</dbReference>
<dbReference type="GO" id="GO:0005125">
    <property type="term" value="F:cytokine activity"/>
    <property type="evidence" value="ECO:0007669"/>
    <property type="project" value="UniProtKB-KW"/>
</dbReference>
<dbReference type="InParanoid" id="G1M7T3"/>
<dbReference type="PANTHER" id="PTHR11848:SF226">
    <property type="entry name" value="LEFT-RIGHT DETERMINATION FACTOR"/>
    <property type="match status" value="1"/>
</dbReference>
<evidence type="ECO:0000256" key="5">
    <source>
        <dbReference type="ARBA" id="ARBA00022525"/>
    </source>
</evidence>
<dbReference type="PROSITE" id="PS51362">
    <property type="entry name" value="TGF_BETA_2"/>
    <property type="match status" value="1"/>
</dbReference>
<dbReference type="InterPro" id="IPR003942">
    <property type="entry name" value="LRDF"/>
</dbReference>
<evidence type="ECO:0000256" key="3">
    <source>
        <dbReference type="ARBA" id="ARBA00022473"/>
    </source>
</evidence>
<evidence type="ECO:0000256" key="12">
    <source>
        <dbReference type="SAM" id="MobiDB-lite"/>
    </source>
</evidence>
<dbReference type="Gene3D" id="2.10.90.10">
    <property type="entry name" value="Cystine-knot cytokines"/>
    <property type="match status" value="1"/>
</dbReference>
<dbReference type="InterPro" id="IPR015615">
    <property type="entry name" value="TGF-beta-rel"/>
</dbReference>
<evidence type="ECO:0000256" key="8">
    <source>
        <dbReference type="ARBA" id="ARBA00023030"/>
    </source>
</evidence>
<dbReference type="PROSITE" id="PS51257">
    <property type="entry name" value="PROKAR_LIPOPROTEIN"/>
    <property type="match status" value="1"/>
</dbReference>
<dbReference type="InterPro" id="IPR017948">
    <property type="entry name" value="TGFb_CS"/>
</dbReference>
<gene>
    <name evidence="14" type="primary">LOC100477421</name>
</gene>
<keyword evidence="8 11" id="KW-0339">Growth factor</keyword>
<dbReference type="PROSITE" id="PS00250">
    <property type="entry name" value="TGF_BETA_1"/>
    <property type="match status" value="1"/>
</dbReference>
<dbReference type="GO" id="GO:0005160">
    <property type="term" value="F:transforming growth factor beta receptor binding"/>
    <property type="evidence" value="ECO:0007669"/>
    <property type="project" value="InterPro"/>
</dbReference>
<reference evidence="14" key="3">
    <citation type="submission" date="2025-09" db="UniProtKB">
        <authorList>
            <consortium name="Ensembl"/>
        </authorList>
    </citation>
    <scope>IDENTIFICATION</scope>
</reference>
<evidence type="ECO:0000313" key="15">
    <source>
        <dbReference type="Proteomes" id="UP000008912"/>
    </source>
</evidence>
<dbReference type="GeneID" id="100477421"/>
<feature type="domain" description="TGF-beta family profile" evidence="13">
    <location>
        <begin position="339"/>
        <end position="456"/>
    </location>
</feature>
<dbReference type="Pfam" id="PF00688">
    <property type="entry name" value="TGFb_propeptide"/>
    <property type="match status" value="1"/>
</dbReference>
<organism evidence="14 15">
    <name type="scientific">Ailuropoda melanoleuca</name>
    <name type="common">Giant panda</name>
    <dbReference type="NCBI Taxonomy" id="9646"/>
    <lineage>
        <taxon>Eukaryota</taxon>
        <taxon>Metazoa</taxon>
        <taxon>Chordata</taxon>
        <taxon>Craniata</taxon>
        <taxon>Vertebrata</taxon>
        <taxon>Euteleostomi</taxon>
        <taxon>Mammalia</taxon>
        <taxon>Eutheria</taxon>
        <taxon>Laurasiatheria</taxon>
        <taxon>Carnivora</taxon>
        <taxon>Caniformia</taxon>
        <taxon>Ursidae</taxon>
        <taxon>Ailuropoda</taxon>
    </lineage>
</organism>